<name>A0A1M7P8C5_9BACT</name>
<keyword evidence="3" id="KW-1185">Reference proteome</keyword>
<keyword evidence="1" id="KW-1133">Transmembrane helix</keyword>
<dbReference type="EMBL" id="FRCY01000007">
    <property type="protein sequence ID" value="SHN12901.1"/>
    <property type="molecule type" value="Genomic_DNA"/>
</dbReference>
<organism evidence="2 3">
    <name type="scientific">Cyclobacterium lianum</name>
    <dbReference type="NCBI Taxonomy" id="388280"/>
    <lineage>
        <taxon>Bacteria</taxon>
        <taxon>Pseudomonadati</taxon>
        <taxon>Bacteroidota</taxon>
        <taxon>Cytophagia</taxon>
        <taxon>Cytophagales</taxon>
        <taxon>Cyclobacteriaceae</taxon>
        <taxon>Cyclobacterium</taxon>
    </lineage>
</organism>
<keyword evidence="1" id="KW-0472">Membrane</keyword>
<reference evidence="2 3" key="1">
    <citation type="submission" date="2016-11" db="EMBL/GenBank/DDBJ databases">
        <authorList>
            <person name="Jaros S."/>
            <person name="Januszkiewicz K."/>
            <person name="Wedrychowicz H."/>
        </authorList>
    </citation>
    <scope>NUCLEOTIDE SEQUENCE [LARGE SCALE GENOMIC DNA]</scope>
    <source>
        <strain evidence="2 3">CGMCC 1.6102</strain>
    </source>
</reference>
<feature type="transmembrane region" description="Helical" evidence="1">
    <location>
        <begin position="20"/>
        <end position="37"/>
    </location>
</feature>
<evidence type="ECO:0000256" key="1">
    <source>
        <dbReference type="SAM" id="Phobius"/>
    </source>
</evidence>
<accession>A0A1M7P8C5</accession>
<protein>
    <submittedName>
        <fullName evidence="2">Uncharacterized protein</fullName>
    </submittedName>
</protein>
<gene>
    <name evidence="2" type="ORF">SAMN04488057_107126</name>
</gene>
<evidence type="ECO:0000313" key="2">
    <source>
        <dbReference type="EMBL" id="SHN12901.1"/>
    </source>
</evidence>
<sequence>MRQTGKSQATNEGIVTNMQAAGIFLAAGIIPADILLLKDNDNHMKSSMMYPSHTGMTIRHARFHVTIKEQIIDT</sequence>
<dbReference type="Proteomes" id="UP000184513">
    <property type="component" value="Unassembled WGS sequence"/>
</dbReference>
<dbReference type="STRING" id="388280.SAMN04488057_107126"/>
<proteinExistence type="predicted"/>
<dbReference type="AlphaFoldDB" id="A0A1M7P8C5"/>
<evidence type="ECO:0000313" key="3">
    <source>
        <dbReference type="Proteomes" id="UP000184513"/>
    </source>
</evidence>
<keyword evidence="1" id="KW-0812">Transmembrane</keyword>